<dbReference type="SMART" id="SM00893">
    <property type="entry name" value="ETF"/>
    <property type="match status" value="1"/>
</dbReference>
<comment type="subunit">
    <text evidence="2">Heterodimer of an alpha and a beta subunit.</text>
</comment>
<dbReference type="Pfam" id="PF01012">
    <property type="entry name" value="ETF"/>
    <property type="match status" value="1"/>
</dbReference>
<accession>H0E9A9</accession>
<evidence type="ECO:0000256" key="4">
    <source>
        <dbReference type="ARBA" id="ARBA00049933"/>
    </source>
</evidence>
<dbReference type="InterPro" id="IPR014729">
    <property type="entry name" value="Rossmann-like_a/b/a_fold"/>
</dbReference>
<organism evidence="6 7">
    <name type="scientific">Patulibacter medicamentivorans</name>
    <dbReference type="NCBI Taxonomy" id="1097667"/>
    <lineage>
        <taxon>Bacteria</taxon>
        <taxon>Bacillati</taxon>
        <taxon>Actinomycetota</taxon>
        <taxon>Thermoleophilia</taxon>
        <taxon>Solirubrobacterales</taxon>
        <taxon>Patulibacteraceae</taxon>
        <taxon>Patulibacter</taxon>
    </lineage>
</organism>
<dbReference type="OrthoDB" id="9804960at2"/>
<dbReference type="Gene3D" id="3.40.50.620">
    <property type="entry name" value="HUPs"/>
    <property type="match status" value="1"/>
</dbReference>
<comment type="cofactor">
    <cofactor evidence="4">
        <name>AMP</name>
        <dbReference type="ChEBI" id="CHEBI:456215"/>
    </cofactor>
</comment>
<dbReference type="RefSeq" id="WP_007577511.1">
    <property type="nucleotide sequence ID" value="NZ_AGUD01000255.1"/>
</dbReference>
<proteinExistence type="inferred from homology"/>
<dbReference type="SUPFAM" id="SSF52402">
    <property type="entry name" value="Adenine nucleotide alpha hydrolases-like"/>
    <property type="match status" value="1"/>
</dbReference>
<dbReference type="InterPro" id="IPR014730">
    <property type="entry name" value="ETF_a/b_N"/>
</dbReference>
<name>H0E9A9_9ACTN</name>
<dbReference type="Proteomes" id="UP000005143">
    <property type="component" value="Unassembled WGS sequence"/>
</dbReference>
<evidence type="ECO:0000259" key="5">
    <source>
        <dbReference type="SMART" id="SM00893"/>
    </source>
</evidence>
<evidence type="ECO:0000313" key="6">
    <source>
        <dbReference type="EMBL" id="EHN09748.1"/>
    </source>
</evidence>
<dbReference type="EMBL" id="AGUD01000255">
    <property type="protein sequence ID" value="EHN09748.1"/>
    <property type="molecule type" value="Genomic_DNA"/>
</dbReference>
<keyword evidence="7" id="KW-1185">Reference proteome</keyword>
<comment type="similarity">
    <text evidence="1">Belongs to the ETF beta-subunit/FixA family.</text>
</comment>
<comment type="function">
    <text evidence="3">The electron transfer flavoprotein serves as a specific electron acceptor for other dehydrogenases. It transfers the electrons to the main respiratory chain via ETF-ubiquinone oxidoreductase (ETF dehydrogenase).</text>
</comment>
<dbReference type="AlphaFoldDB" id="H0E9A9"/>
<gene>
    <name evidence="6" type="ORF">PAI11_34260</name>
</gene>
<dbReference type="GO" id="GO:0009055">
    <property type="term" value="F:electron transfer activity"/>
    <property type="evidence" value="ECO:0007669"/>
    <property type="project" value="InterPro"/>
</dbReference>
<sequence>MLRILLPIMPAGLAAPLVRTTVDGGLEPTTDHRLDPVNERTVAWAVERRQADDAVALTAIAIGGAEADVALRAAQARGVPELERIDPGAGTLDVVAVARLIAAAARRLGDVAVVALGDESFGGSSGTVPAALAALLGWPLVARARTADLSRDGIVARRVAEDGGRERLSAALPVVLSLSDGGIAPRAPRLAAVIASRGAQVTVRPPASQPDDGPLSRWPTAPLVVEPVPARTVAPRIVPQDEGATAIASLLADADRVLAA</sequence>
<dbReference type="InterPro" id="IPR000049">
    <property type="entry name" value="ET-Flavoprotein_bsu_CS"/>
</dbReference>
<reference evidence="6 7" key="1">
    <citation type="journal article" date="2013" name="Biodegradation">
        <title>Quantitative proteomic analysis of ibuprofen-degrading Patulibacter sp. strain I11.</title>
        <authorList>
            <person name="Almeida B."/>
            <person name="Kjeldal H."/>
            <person name="Lolas I."/>
            <person name="Knudsen A.D."/>
            <person name="Carvalho G."/>
            <person name="Nielsen K.L."/>
            <person name="Barreto Crespo M.T."/>
            <person name="Stensballe A."/>
            <person name="Nielsen J.L."/>
        </authorList>
    </citation>
    <scope>NUCLEOTIDE SEQUENCE [LARGE SCALE GENOMIC DNA]</scope>
    <source>
        <strain evidence="6 7">I11</strain>
    </source>
</reference>
<feature type="domain" description="Electron transfer flavoprotein alpha/beta-subunit N-terminal" evidence="5">
    <location>
        <begin position="23"/>
        <end position="213"/>
    </location>
</feature>
<evidence type="ECO:0000256" key="2">
    <source>
        <dbReference type="ARBA" id="ARBA00011355"/>
    </source>
</evidence>
<comment type="caution">
    <text evidence="6">The sequence shown here is derived from an EMBL/GenBank/DDBJ whole genome shotgun (WGS) entry which is preliminary data.</text>
</comment>
<evidence type="ECO:0000313" key="7">
    <source>
        <dbReference type="Proteomes" id="UP000005143"/>
    </source>
</evidence>
<evidence type="ECO:0000256" key="3">
    <source>
        <dbReference type="ARBA" id="ARBA00025649"/>
    </source>
</evidence>
<evidence type="ECO:0000256" key="1">
    <source>
        <dbReference type="ARBA" id="ARBA00007557"/>
    </source>
</evidence>
<dbReference type="PANTHER" id="PTHR21294">
    <property type="entry name" value="ELECTRON TRANSFER FLAVOPROTEIN BETA-SUBUNIT"/>
    <property type="match status" value="1"/>
</dbReference>
<protein>
    <submittedName>
        <fullName evidence="6">Electron transfer flavoprotein beta subunit</fullName>
    </submittedName>
</protein>
<dbReference type="PROSITE" id="PS01065">
    <property type="entry name" value="ETF_BETA"/>
    <property type="match status" value="1"/>
</dbReference>
<dbReference type="InterPro" id="IPR012255">
    <property type="entry name" value="ETF_b"/>
</dbReference>